<reference evidence="14 15" key="1">
    <citation type="journal article" date="2023" name="Genome Announc.">
        <title>Pan-Genome Analyses of the Genus Cohnella and Proposal of the Novel Species Cohnella silvisoli sp. nov., Isolated from Forest Soil.</title>
        <authorList>
            <person name="Wang C."/>
            <person name="Mao L."/>
            <person name="Bao G."/>
            <person name="Zhu H."/>
        </authorList>
    </citation>
    <scope>NUCLEOTIDE SEQUENCE [LARGE SCALE GENOMIC DNA]</scope>
    <source>
        <strain evidence="14 15">NL03-T5-1</strain>
    </source>
</reference>
<dbReference type="InterPro" id="IPR001610">
    <property type="entry name" value="PAC"/>
</dbReference>
<dbReference type="RefSeq" id="WP_232188994.1">
    <property type="nucleotide sequence ID" value="NZ_JAIOAP010000017.1"/>
</dbReference>
<keyword evidence="5" id="KW-0547">Nucleotide-binding</keyword>
<dbReference type="InterPro" id="IPR035965">
    <property type="entry name" value="PAS-like_dom_sf"/>
</dbReference>
<gene>
    <name evidence="14" type="ORF">QJS35_26940</name>
</gene>
<dbReference type="SMART" id="SM00388">
    <property type="entry name" value="HisKA"/>
    <property type="match status" value="1"/>
</dbReference>
<dbReference type="EMBL" id="JASKHM010000018">
    <property type="protein sequence ID" value="MEQ4486022.1"/>
    <property type="molecule type" value="Genomic_DNA"/>
</dbReference>
<dbReference type="SMART" id="SM00086">
    <property type="entry name" value="PAC"/>
    <property type="match status" value="2"/>
</dbReference>
<dbReference type="CDD" id="cd00082">
    <property type="entry name" value="HisKA"/>
    <property type="match status" value="1"/>
</dbReference>
<evidence type="ECO:0000313" key="14">
    <source>
        <dbReference type="EMBL" id="MEQ4486022.1"/>
    </source>
</evidence>
<feature type="domain" description="PAS" evidence="12">
    <location>
        <begin position="8"/>
        <end position="78"/>
    </location>
</feature>
<dbReference type="InterPro" id="IPR003594">
    <property type="entry name" value="HATPase_dom"/>
</dbReference>
<dbReference type="PROSITE" id="PS50112">
    <property type="entry name" value="PAS"/>
    <property type="match status" value="2"/>
</dbReference>
<dbReference type="InterPro" id="IPR000014">
    <property type="entry name" value="PAS"/>
</dbReference>
<dbReference type="Gene3D" id="3.30.565.10">
    <property type="entry name" value="Histidine kinase-like ATPase, C-terminal domain"/>
    <property type="match status" value="1"/>
</dbReference>
<dbReference type="InterPro" id="IPR005467">
    <property type="entry name" value="His_kinase_dom"/>
</dbReference>
<evidence type="ECO:0000256" key="8">
    <source>
        <dbReference type="ARBA" id="ARBA00023012"/>
    </source>
</evidence>
<dbReference type="InterPro" id="IPR000700">
    <property type="entry name" value="PAS-assoc_C"/>
</dbReference>
<keyword evidence="8" id="KW-0902">Two-component regulatory system</keyword>
<dbReference type="PROSITE" id="PS50113">
    <property type="entry name" value="PAC"/>
    <property type="match status" value="1"/>
</dbReference>
<feature type="domain" description="Histidine kinase" evidence="10">
    <location>
        <begin position="271"/>
        <end position="492"/>
    </location>
</feature>
<dbReference type="SMART" id="SM00448">
    <property type="entry name" value="REC"/>
    <property type="match status" value="1"/>
</dbReference>
<feature type="domain" description="Response regulatory" evidence="11">
    <location>
        <begin position="516"/>
        <end position="633"/>
    </location>
</feature>
<proteinExistence type="predicted"/>
<accession>A0ABV1L2M9</accession>
<dbReference type="CDD" id="cd17546">
    <property type="entry name" value="REC_hyHK_CKI1_RcsC-like"/>
    <property type="match status" value="1"/>
</dbReference>
<dbReference type="InterPro" id="IPR036890">
    <property type="entry name" value="HATPase_C_sf"/>
</dbReference>
<keyword evidence="6" id="KW-0418">Kinase</keyword>
<comment type="caution">
    <text evidence="14">The sequence shown here is derived from an EMBL/GenBank/DDBJ whole genome shotgun (WGS) entry which is preliminary data.</text>
</comment>
<evidence type="ECO:0000256" key="2">
    <source>
        <dbReference type="ARBA" id="ARBA00012438"/>
    </source>
</evidence>
<keyword evidence="15" id="KW-1185">Reference proteome</keyword>
<dbReference type="SMART" id="SM00091">
    <property type="entry name" value="PAS"/>
    <property type="match status" value="2"/>
</dbReference>
<comment type="catalytic activity">
    <reaction evidence="1">
        <text>ATP + protein L-histidine = ADP + protein N-phospho-L-histidine.</text>
        <dbReference type="EC" id="2.7.13.3"/>
    </reaction>
</comment>
<evidence type="ECO:0000256" key="1">
    <source>
        <dbReference type="ARBA" id="ARBA00000085"/>
    </source>
</evidence>
<evidence type="ECO:0000259" key="11">
    <source>
        <dbReference type="PROSITE" id="PS50110"/>
    </source>
</evidence>
<dbReference type="EC" id="2.7.13.3" evidence="2"/>
<dbReference type="InterPro" id="IPR013767">
    <property type="entry name" value="PAS_fold"/>
</dbReference>
<dbReference type="SUPFAM" id="SSF55785">
    <property type="entry name" value="PYP-like sensor domain (PAS domain)"/>
    <property type="match status" value="2"/>
</dbReference>
<dbReference type="InterPro" id="IPR036097">
    <property type="entry name" value="HisK_dim/P_sf"/>
</dbReference>
<evidence type="ECO:0000259" key="13">
    <source>
        <dbReference type="PROSITE" id="PS50113"/>
    </source>
</evidence>
<dbReference type="SUPFAM" id="SSF47384">
    <property type="entry name" value="Homodimeric domain of signal transducing histidine kinase"/>
    <property type="match status" value="1"/>
</dbReference>
<feature type="modified residue" description="4-aspartylphosphate" evidence="9">
    <location>
        <position position="565"/>
    </location>
</feature>
<evidence type="ECO:0000256" key="4">
    <source>
        <dbReference type="ARBA" id="ARBA00022679"/>
    </source>
</evidence>
<dbReference type="InterPro" id="IPR011006">
    <property type="entry name" value="CheY-like_superfamily"/>
</dbReference>
<dbReference type="Pfam" id="PF08447">
    <property type="entry name" value="PAS_3"/>
    <property type="match status" value="1"/>
</dbReference>
<protein>
    <recommendedName>
        <fullName evidence="2">histidine kinase</fullName>
        <ecNumber evidence="2">2.7.13.3</ecNumber>
    </recommendedName>
</protein>
<evidence type="ECO:0000256" key="5">
    <source>
        <dbReference type="ARBA" id="ARBA00022741"/>
    </source>
</evidence>
<evidence type="ECO:0000259" key="10">
    <source>
        <dbReference type="PROSITE" id="PS50109"/>
    </source>
</evidence>
<keyword evidence="3 9" id="KW-0597">Phosphoprotein</keyword>
<dbReference type="InterPro" id="IPR004358">
    <property type="entry name" value="Sig_transdc_His_kin-like_C"/>
</dbReference>
<dbReference type="Pfam" id="PF00989">
    <property type="entry name" value="PAS"/>
    <property type="match status" value="1"/>
</dbReference>
<evidence type="ECO:0000256" key="6">
    <source>
        <dbReference type="ARBA" id="ARBA00022777"/>
    </source>
</evidence>
<keyword evidence="4" id="KW-0808">Transferase</keyword>
<keyword evidence="7" id="KW-0067">ATP-binding</keyword>
<dbReference type="PANTHER" id="PTHR45339">
    <property type="entry name" value="HYBRID SIGNAL TRANSDUCTION HISTIDINE KINASE J"/>
    <property type="match status" value="1"/>
</dbReference>
<dbReference type="Pfam" id="PF00512">
    <property type="entry name" value="HisKA"/>
    <property type="match status" value="1"/>
</dbReference>
<dbReference type="Gene3D" id="3.40.50.2300">
    <property type="match status" value="1"/>
</dbReference>
<evidence type="ECO:0000256" key="3">
    <source>
        <dbReference type="ARBA" id="ARBA00022553"/>
    </source>
</evidence>
<dbReference type="PROSITE" id="PS50109">
    <property type="entry name" value="HIS_KIN"/>
    <property type="match status" value="1"/>
</dbReference>
<dbReference type="PROSITE" id="PS50110">
    <property type="entry name" value="RESPONSE_REGULATORY"/>
    <property type="match status" value="1"/>
</dbReference>
<dbReference type="PANTHER" id="PTHR45339:SF1">
    <property type="entry name" value="HYBRID SIGNAL TRANSDUCTION HISTIDINE KINASE J"/>
    <property type="match status" value="1"/>
</dbReference>
<dbReference type="InterPro" id="IPR013655">
    <property type="entry name" value="PAS_fold_3"/>
</dbReference>
<dbReference type="CDD" id="cd00130">
    <property type="entry name" value="PAS"/>
    <property type="match status" value="2"/>
</dbReference>
<dbReference type="NCBIfam" id="TIGR00229">
    <property type="entry name" value="sensory_box"/>
    <property type="match status" value="2"/>
</dbReference>
<evidence type="ECO:0000313" key="15">
    <source>
        <dbReference type="Proteomes" id="UP001493487"/>
    </source>
</evidence>
<evidence type="ECO:0000259" key="12">
    <source>
        <dbReference type="PROSITE" id="PS50112"/>
    </source>
</evidence>
<dbReference type="CDD" id="cd16922">
    <property type="entry name" value="HATPase_EvgS-ArcB-TorS-like"/>
    <property type="match status" value="1"/>
</dbReference>
<dbReference type="SUPFAM" id="SSF52172">
    <property type="entry name" value="CheY-like"/>
    <property type="match status" value="1"/>
</dbReference>
<evidence type="ECO:0000256" key="7">
    <source>
        <dbReference type="ARBA" id="ARBA00022840"/>
    </source>
</evidence>
<evidence type="ECO:0000256" key="9">
    <source>
        <dbReference type="PROSITE-ProRule" id="PRU00169"/>
    </source>
</evidence>
<dbReference type="PRINTS" id="PR00344">
    <property type="entry name" value="BCTRLSENSOR"/>
</dbReference>
<dbReference type="SMART" id="SM00387">
    <property type="entry name" value="HATPase_c"/>
    <property type="match status" value="1"/>
</dbReference>
<organism evidence="14 15">
    <name type="scientific">Cohnella silvisoli</name>
    <dbReference type="NCBI Taxonomy" id="2873699"/>
    <lineage>
        <taxon>Bacteria</taxon>
        <taxon>Bacillati</taxon>
        <taxon>Bacillota</taxon>
        <taxon>Bacilli</taxon>
        <taxon>Bacillales</taxon>
        <taxon>Paenibacillaceae</taxon>
        <taxon>Cohnella</taxon>
    </lineage>
</organism>
<dbReference type="InterPro" id="IPR003661">
    <property type="entry name" value="HisK_dim/P_dom"/>
</dbReference>
<dbReference type="InterPro" id="IPR001789">
    <property type="entry name" value="Sig_transdc_resp-reg_receiver"/>
</dbReference>
<feature type="domain" description="PAC" evidence="13">
    <location>
        <begin position="82"/>
        <end position="135"/>
    </location>
</feature>
<feature type="domain" description="PAS" evidence="12">
    <location>
        <begin position="129"/>
        <end position="206"/>
    </location>
</feature>
<dbReference type="Gene3D" id="3.30.450.20">
    <property type="entry name" value="PAS domain"/>
    <property type="match status" value="2"/>
</dbReference>
<name>A0ABV1L2M9_9BACL</name>
<dbReference type="Pfam" id="PF02518">
    <property type="entry name" value="HATPase_c"/>
    <property type="match status" value="1"/>
</dbReference>
<dbReference type="SUPFAM" id="SSF55874">
    <property type="entry name" value="ATPase domain of HSP90 chaperone/DNA topoisomerase II/histidine kinase"/>
    <property type="match status" value="1"/>
</dbReference>
<dbReference type="Gene3D" id="1.10.287.130">
    <property type="match status" value="1"/>
</dbReference>
<sequence>MKDAQFNTQALFEHIFNCTPIGIALYSLERKLISVNPAVCRILGYEQEEMTKLIEKEITHPDDYKSNDEEYDRLLNGSSSHFVMEKRYIHKEGSIIWTSSHRSLVRDDKNGNPLYFIIQIIDITENKMAEQRLQETVERYTSLKKYNHDAIISFDLSGFIMNANAMAERLLGRRVADMIGTSIANVIGEHNMERILADNEQYLEIESTIDHIFHNDGNSVEVLVTIAPIIVNKRNIGFYLLAKDITEQKKLLIDKEAAEKANEVKSEFLAMMSHEIRTPMNGVIGMTDLLRDTSLDAEQQEFVSIIKKSGDTLLAIINDILDFSKVESGNTDLLDEPFEIGHAIADTLDTLMPKALKKNLDINVSMTPGVPQSLIGDSVKLKQILINLISNAIKFTQAGSISISVDRAGVEGDKIRIQFTIKDTGIGVPKDKVVHLFEPFYQVDHFMVRQAEGTGLGLAITKKLVTLMDGEIRFVPTIGTGSTFEFNVLLRVQNPNELLSLDSTYPLVEPCSGALSILVAEDNEVNQKVLIRMIEKLGYRPTAVRNGEEALEAIIRSRYDIVFMDIQMPIMNGLEATKRIIQLTAPDERPYIVAVTANALIGDKERYMEAGMNEYISKPLKSAVVYEIIMKCLAVANAERAGIPST</sequence>
<dbReference type="Proteomes" id="UP001493487">
    <property type="component" value="Unassembled WGS sequence"/>
</dbReference>
<dbReference type="Pfam" id="PF00072">
    <property type="entry name" value="Response_reg"/>
    <property type="match status" value="1"/>
</dbReference>